<evidence type="ECO:0008006" key="4">
    <source>
        <dbReference type="Google" id="ProtNLM"/>
    </source>
</evidence>
<reference evidence="2 3" key="1">
    <citation type="submission" date="2023-07" db="EMBL/GenBank/DDBJ databases">
        <title>Comparative genomics of wheat-associated soil bacteria to identify genetic determinants of phenazine resistance.</title>
        <authorList>
            <person name="Mouncey N."/>
        </authorList>
    </citation>
    <scope>NUCLEOTIDE SEQUENCE [LARGE SCALE GENOMIC DNA]</scope>
    <source>
        <strain evidence="2 3">W2I16</strain>
    </source>
</reference>
<dbReference type="EMBL" id="JAUSZS010000007">
    <property type="protein sequence ID" value="MDQ0935784.1"/>
    <property type="molecule type" value="Genomic_DNA"/>
</dbReference>
<accession>A0ABU0RUW5</accession>
<keyword evidence="3" id="KW-1185">Reference proteome</keyword>
<evidence type="ECO:0000256" key="1">
    <source>
        <dbReference type="SAM" id="MobiDB-lite"/>
    </source>
</evidence>
<organism evidence="2 3">
    <name type="scientific">Streptomyces turgidiscabies</name>
    <dbReference type="NCBI Taxonomy" id="85558"/>
    <lineage>
        <taxon>Bacteria</taxon>
        <taxon>Bacillati</taxon>
        <taxon>Actinomycetota</taxon>
        <taxon>Actinomycetes</taxon>
        <taxon>Kitasatosporales</taxon>
        <taxon>Streptomycetaceae</taxon>
        <taxon>Streptomyces</taxon>
    </lineage>
</organism>
<proteinExistence type="predicted"/>
<evidence type="ECO:0000313" key="3">
    <source>
        <dbReference type="Proteomes" id="UP001223072"/>
    </source>
</evidence>
<comment type="caution">
    <text evidence="2">The sequence shown here is derived from an EMBL/GenBank/DDBJ whole genome shotgun (WGS) entry which is preliminary data.</text>
</comment>
<feature type="compositionally biased region" description="Basic and acidic residues" evidence="1">
    <location>
        <begin position="43"/>
        <end position="60"/>
    </location>
</feature>
<dbReference type="Proteomes" id="UP001223072">
    <property type="component" value="Unassembled WGS sequence"/>
</dbReference>
<gene>
    <name evidence="2" type="ORF">QFZ49_005756</name>
</gene>
<protein>
    <recommendedName>
        <fullName evidence="4">Secreted protein</fullName>
    </recommendedName>
</protein>
<feature type="region of interest" description="Disordered" evidence="1">
    <location>
        <begin position="43"/>
        <end position="80"/>
    </location>
</feature>
<evidence type="ECO:0000313" key="2">
    <source>
        <dbReference type="EMBL" id="MDQ0935784.1"/>
    </source>
</evidence>
<sequence length="80" mass="8484">MVVAAFLLPPGMLCLEPAVVSGPIARQEAMAVVRHENASHGGLAHDVDGVFERDMTDSRPRSRAGPLSPLSCGERHALPQ</sequence>
<name>A0ABU0RUW5_9ACTN</name>